<dbReference type="GO" id="GO:0055085">
    <property type="term" value="P:transmembrane transport"/>
    <property type="evidence" value="ECO:0007669"/>
    <property type="project" value="InterPro"/>
</dbReference>
<proteinExistence type="predicted"/>
<gene>
    <name evidence="9" type="ORF">UFOPK2312_00855</name>
    <name evidence="10" type="ORF">UFOPK2802_00187</name>
    <name evidence="11" type="ORF">UFOPK3083_00842</name>
    <name evidence="12" type="ORF">UFOPK3783_00727</name>
    <name evidence="13" type="ORF">UFOPK4113_00667</name>
</gene>
<evidence type="ECO:0000313" key="9">
    <source>
        <dbReference type="EMBL" id="CAB4675912.1"/>
    </source>
</evidence>
<evidence type="ECO:0000256" key="7">
    <source>
        <dbReference type="SAM" id="Phobius"/>
    </source>
</evidence>
<feature type="transmembrane region" description="Helical" evidence="7">
    <location>
        <begin position="153"/>
        <end position="175"/>
    </location>
</feature>
<accession>A0A6J7K2J3</accession>
<feature type="transmembrane region" description="Helical" evidence="7">
    <location>
        <begin position="84"/>
        <end position="105"/>
    </location>
</feature>
<evidence type="ECO:0000256" key="2">
    <source>
        <dbReference type="ARBA" id="ARBA00022448"/>
    </source>
</evidence>
<dbReference type="PANTHER" id="PTHR43744:SF8">
    <property type="entry name" value="SN-GLYCEROL-3-PHOSPHATE TRANSPORT SYSTEM PERMEASE PROTEIN UGPE"/>
    <property type="match status" value="1"/>
</dbReference>
<dbReference type="SUPFAM" id="SSF161098">
    <property type="entry name" value="MetI-like"/>
    <property type="match status" value="1"/>
</dbReference>
<dbReference type="InterPro" id="IPR000515">
    <property type="entry name" value="MetI-like"/>
</dbReference>
<evidence type="ECO:0000256" key="6">
    <source>
        <dbReference type="ARBA" id="ARBA00023136"/>
    </source>
</evidence>
<dbReference type="PANTHER" id="PTHR43744">
    <property type="entry name" value="ABC TRANSPORTER PERMEASE PROTEIN MG189-RELATED-RELATED"/>
    <property type="match status" value="1"/>
</dbReference>
<dbReference type="Pfam" id="PF00528">
    <property type="entry name" value="BPD_transp_1"/>
    <property type="match status" value="1"/>
</dbReference>
<evidence type="ECO:0000256" key="1">
    <source>
        <dbReference type="ARBA" id="ARBA00004651"/>
    </source>
</evidence>
<keyword evidence="2" id="KW-0813">Transport</keyword>
<evidence type="ECO:0000256" key="5">
    <source>
        <dbReference type="ARBA" id="ARBA00022989"/>
    </source>
</evidence>
<feature type="transmembrane region" description="Helical" evidence="7">
    <location>
        <begin position="20"/>
        <end position="41"/>
    </location>
</feature>
<protein>
    <submittedName>
        <fullName evidence="12">Unannotated protein</fullName>
    </submittedName>
</protein>
<dbReference type="AlphaFoldDB" id="A0A6J7K2J3"/>
<evidence type="ECO:0000313" key="10">
    <source>
        <dbReference type="EMBL" id="CAB4735562.1"/>
    </source>
</evidence>
<organism evidence="12">
    <name type="scientific">freshwater metagenome</name>
    <dbReference type="NCBI Taxonomy" id="449393"/>
    <lineage>
        <taxon>unclassified sequences</taxon>
        <taxon>metagenomes</taxon>
        <taxon>ecological metagenomes</taxon>
    </lineage>
</organism>
<evidence type="ECO:0000256" key="3">
    <source>
        <dbReference type="ARBA" id="ARBA00022475"/>
    </source>
</evidence>
<dbReference type="PROSITE" id="PS50928">
    <property type="entry name" value="ABC_TM1"/>
    <property type="match status" value="1"/>
</dbReference>
<dbReference type="EMBL" id="CAFAAT010000105">
    <property type="protein sequence ID" value="CAB4809853.1"/>
    <property type="molecule type" value="Genomic_DNA"/>
</dbReference>
<sequence length="294" mass="33528">MSTIVQDQKYRNSQKRKDAFISTFIGFFAFVWIFPILWTIWTSLRPYSDVVSYGVFSWPKRLNFDNYFAAFKQMHILGYFLNSLYVTIPAVIITLFLGSLIAFVVSRYKFKFSLPLLLVFTAGNMLPAVLVYIPVFWMYIWVGDLVGNRNFLYNNYLGLILIHVAFQTGFATFVLSSYMKTIPKEISESAIVDGASVFTHYWRVILPLIRPPLAALGVLMTTWIYNDFFWALILVSQDSKRPITSGLRRLNGEFVTDFNLLAAGAILAAAPTVILFFVLRKQFISGLTLGSTKG</sequence>
<feature type="transmembrane region" description="Helical" evidence="7">
    <location>
        <begin position="258"/>
        <end position="279"/>
    </location>
</feature>
<feature type="domain" description="ABC transmembrane type-1" evidence="8">
    <location>
        <begin position="80"/>
        <end position="279"/>
    </location>
</feature>
<feature type="transmembrane region" description="Helical" evidence="7">
    <location>
        <begin position="117"/>
        <end position="141"/>
    </location>
</feature>
<dbReference type="EMBL" id="CAFBNI010000090">
    <property type="protein sequence ID" value="CAB4948542.1"/>
    <property type="molecule type" value="Genomic_DNA"/>
</dbReference>
<evidence type="ECO:0000259" key="8">
    <source>
        <dbReference type="PROSITE" id="PS50928"/>
    </source>
</evidence>
<keyword evidence="5 7" id="KW-1133">Transmembrane helix</keyword>
<name>A0A6J7K2J3_9ZZZZ</name>
<keyword evidence="3" id="KW-1003">Cell membrane</keyword>
<evidence type="ECO:0000313" key="13">
    <source>
        <dbReference type="EMBL" id="CAB5018268.1"/>
    </source>
</evidence>
<evidence type="ECO:0000256" key="4">
    <source>
        <dbReference type="ARBA" id="ARBA00022692"/>
    </source>
</evidence>
<comment type="subcellular location">
    <subcellularLocation>
        <location evidence="1">Cell membrane</location>
        <topology evidence="1">Multi-pass membrane protein</topology>
    </subcellularLocation>
</comment>
<dbReference type="EMBL" id="CAFBPL010000077">
    <property type="protein sequence ID" value="CAB5018268.1"/>
    <property type="molecule type" value="Genomic_DNA"/>
</dbReference>
<dbReference type="InterPro" id="IPR035906">
    <property type="entry name" value="MetI-like_sf"/>
</dbReference>
<feature type="transmembrane region" description="Helical" evidence="7">
    <location>
        <begin position="213"/>
        <end position="235"/>
    </location>
</feature>
<evidence type="ECO:0000313" key="11">
    <source>
        <dbReference type="EMBL" id="CAB4809853.1"/>
    </source>
</evidence>
<dbReference type="EMBL" id="CAEZYX010000009">
    <property type="protein sequence ID" value="CAB4735562.1"/>
    <property type="molecule type" value="Genomic_DNA"/>
</dbReference>
<dbReference type="CDD" id="cd06261">
    <property type="entry name" value="TM_PBP2"/>
    <property type="match status" value="1"/>
</dbReference>
<dbReference type="EMBL" id="CAEZWY010000107">
    <property type="protein sequence ID" value="CAB4675912.1"/>
    <property type="molecule type" value="Genomic_DNA"/>
</dbReference>
<dbReference type="Gene3D" id="1.10.3720.10">
    <property type="entry name" value="MetI-like"/>
    <property type="match status" value="1"/>
</dbReference>
<keyword evidence="4 7" id="KW-0812">Transmembrane</keyword>
<keyword evidence="6 7" id="KW-0472">Membrane</keyword>
<dbReference type="GO" id="GO:0005886">
    <property type="term" value="C:plasma membrane"/>
    <property type="evidence" value="ECO:0007669"/>
    <property type="project" value="UniProtKB-SubCell"/>
</dbReference>
<reference evidence="12" key="1">
    <citation type="submission" date="2020-05" db="EMBL/GenBank/DDBJ databases">
        <authorList>
            <person name="Chiriac C."/>
            <person name="Salcher M."/>
            <person name="Ghai R."/>
            <person name="Kavagutti S V."/>
        </authorList>
    </citation>
    <scope>NUCLEOTIDE SEQUENCE</scope>
</reference>
<evidence type="ECO:0000313" key="12">
    <source>
        <dbReference type="EMBL" id="CAB4948542.1"/>
    </source>
</evidence>